<dbReference type="Proteomes" id="UP000029409">
    <property type="component" value="Chromosome"/>
</dbReference>
<dbReference type="InterPro" id="IPR003846">
    <property type="entry name" value="SelO"/>
</dbReference>
<feature type="compositionally biased region" description="Basic and acidic residues" evidence="9">
    <location>
        <begin position="409"/>
        <end position="418"/>
    </location>
</feature>
<keyword evidence="3 8" id="KW-0548">Nucleotidyltransferase</keyword>
<accession>A0A089HRF0</accession>
<feature type="compositionally biased region" description="Polar residues" evidence="9">
    <location>
        <begin position="419"/>
        <end position="429"/>
    </location>
</feature>
<dbReference type="GO" id="GO:0005524">
    <property type="term" value="F:ATP binding"/>
    <property type="evidence" value="ECO:0007669"/>
    <property type="project" value="UniProtKB-UniRule"/>
</dbReference>
<dbReference type="PANTHER" id="PTHR32057:SF14">
    <property type="entry name" value="PROTEIN ADENYLYLTRANSFERASE SELO, MITOCHONDRIAL"/>
    <property type="match status" value="1"/>
</dbReference>
<keyword evidence="11" id="KW-1185">Reference proteome</keyword>
<evidence type="ECO:0000256" key="1">
    <source>
        <dbReference type="ARBA" id="ARBA00009747"/>
    </source>
</evidence>
<feature type="binding site" evidence="8">
    <location>
        <position position="96"/>
    </location>
    <ligand>
        <name>ATP</name>
        <dbReference type="ChEBI" id="CHEBI:30616"/>
    </ligand>
</feature>
<dbReference type="OrthoDB" id="9773505at2"/>
<dbReference type="GO" id="GO:0070733">
    <property type="term" value="F:AMPylase activity"/>
    <property type="evidence" value="ECO:0007669"/>
    <property type="project" value="UniProtKB-EC"/>
</dbReference>
<evidence type="ECO:0000256" key="3">
    <source>
        <dbReference type="ARBA" id="ARBA00022695"/>
    </source>
</evidence>
<dbReference type="Pfam" id="PF02696">
    <property type="entry name" value="SelO"/>
    <property type="match status" value="1"/>
</dbReference>
<comment type="catalytic activity">
    <reaction evidence="8">
        <text>L-seryl-[protein] + UTP = O-(5'-uridylyl)-L-seryl-[protein] + diphosphate</text>
        <dbReference type="Rhea" id="RHEA:64604"/>
        <dbReference type="Rhea" id="RHEA-COMP:9863"/>
        <dbReference type="Rhea" id="RHEA-COMP:16635"/>
        <dbReference type="ChEBI" id="CHEBI:29999"/>
        <dbReference type="ChEBI" id="CHEBI:33019"/>
        <dbReference type="ChEBI" id="CHEBI:46398"/>
        <dbReference type="ChEBI" id="CHEBI:156051"/>
    </reaction>
</comment>
<feature type="binding site" evidence="8">
    <location>
        <position position="257"/>
    </location>
    <ligand>
        <name>Mg(2+)</name>
        <dbReference type="ChEBI" id="CHEBI:18420"/>
    </ligand>
</feature>
<evidence type="ECO:0000256" key="4">
    <source>
        <dbReference type="ARBA" id="ARBA00022723"/>
    </source>
</evidence>
<comment type="cofactor">
    <cofactor evidence="8">
        <name>Mg(2+)</name>
        <dbReference type="ChEBI" id="CHEBI:18420"/>
    </cofactor>
    <cofactor evidence="8">
        <name>Mn(2+)</name>
        <dbReference type="ChEBI" id="CHEBI:29035"/>
    </cofactor>
</comment>
<feature type="active site" description="Proton acceptor" evidence="8">
    <location>
        <position position="256"/>
    </location>
</feature>
<comment type="catalytic activity">
    <reaction evidence="8">
        <text>L-seryl-[protein] + ATP = 3-O-(5'-adenylyl)-L-seryl-[protein] + diphosphate</text>
        <dbReference type="Rhea" id="RHEA:58120"/>
        <dbReference type="Rhea" id="RHEA-COMP:9863"/>
        <dbReference type="Rhea" id="RHEA-COMP:15073"/>
        <dbReference type="ChEBI" id="CHEBI:29999"/>
        <dbReference type="ChEBI" id="CHEBI:30616"/>
        <dbReference type="ChEBI" id="CHEBI:33019"/>
        <dbReference type="ChEBI" id="CHEBI:142516"/>
        <dbReference type="EC" id="2.7.7.108"/>
    </reaction>
</comment>
<evidence type="ECO:0000313" key="11">
    <source>
        <dbReference type="Proteomes" id="UP000029409"/>
    </source>
</evidence>
<feature type="binding site" evidence="8">
    <location>
        <position position="94"/>
    </location>
    <ligand>
        <name>ATP</name>
        <dbReference type="ChEBI" id="CHEBI:30616"/>
    </ligand>
</feature>
<feature type="binding site" evidence="8">
    <location>
        <position position="129"/>
    </location>
    <ligand>
        <name>ATP</name>
        <dbReference type="ChEBI" id="CHEBI:30616"/>
    </ligand>
</feature>
<feature type="binding site" evidence="8">
    <location>
        <position position="187"/>
    </location>
    <ligand>
        <name>ATP</name>
        <dbReference type="ChEBI" id="CHEBI:30616"/>
    </ligand>
</feature>
<name>A0A089HRF0_PAEDU</name>
<dbReference type="EC" id="2.7.7.-" evidence="8"/>
<keyword evidence="4 8" id="KW-0479">Metal-binding</keyword>
<dbReference type="GO" id="GO:0000287">
    <property type="term" value="F:magnesium ion binding"/>
    <property type="evidence" value="ECO:0007669"/>
    <property type="project" value="UniProtKB-UniRule"/>
</dbReference>
<dbReference type="KEGG" id="pdu:PDUR_23920"/>
<evidence type="ECO:0000313" key="10">
    <source>
        <dbReference type="EMBL" id="AIQ14596.1"/>
    </source>
</evidence>
<evidence type="ECO:0000256" key="5">
    <source>
        <dbReference type="ARBA" id="ARBA00022741"/>
    </source>
</evidence>
<keyword evidence="7 8" id="KW-0460">Magnesium</keyword>
<dbReference type="PANTHER" id="PTHR32057">
    <property type="entry name" value="PROTEIN ADENYLYLTRANSFERASE SELO, MITOCHONDRIAL"/>
    <property type="match status" value="1"/>
</dbReference>
<protein>
    <recommendedName>
        <fullName evidence="8">Protein nucleotidyltransferase YdiU</fullName>
        <ecNumber evidence="8">2.7.7.-</ecNumber>
    </recommendedName>
    <alternativeName>
        <fullName evidence="8">Protein adenylyltransferase YdiU</fullName>
        <ecNumber evidence="8">2.7.7.108</ecNumber>
    </alternativeName>
    <alternativeName>
        <fullName evidence="8">Protein uridylyltransferase YdiU</fullName>
        <ecNumber evidence="8">2.7.7.-</ecNumber>
    </alternativeName>
</protein>
<proteinExistence type="inferred from homology"/>
<dbReference type="HAMAP" id="MF_00692">
    <property type="entry name" value="SelO"/>
    <property type="match status" value="1"/>
</dbReference>
<evidence type="ECO:0000256" key="6">
    <source>
        <dbReference type="ARBA" id="ARBA00022840"/>
    </source>
</evidence>
<dbReference type="EC" id="2.7.7.108" evidence="8"/>
<feature type="binding site" evidence="8">
    <location>
        <position position="130"/>
    </location>
    <ligand>
        <name>ATP</name>
        <dbReference type="ChEBI" id="CHEBI:30616"/>
    </ligand>
</feature>
<feature type="binding site" evidence="8">
    <location>
        <position position="117"/>
    </location>
    <ligand>
        <name>ATP</name>
        <dbReference type="ChEBI" id="CHEBI:30616"/>
    </ligand>
</feature>
<evidence type="ECO:0000256" key="7">
    <source>
        <dbReference type="ARBA" id="ARBA00022842"/>
    </source>
</evidence>
<dbReference type="STRING" id="44251.PDUR_23920"/>
<comment type="similarity">
    <text evidence="1 8">Belongs to the SELO family.</text>
</comment>
<dbReference type="AlphaFoldDB" id="A0A089HRF0"/>
<gene>
    <name evidence="8" type="primary">ydiU</name>
    <name evidence="8" type="synonym">selO</name>
    <name evidence="10" type="ORF">PDUR_23920</name>
</gene>
<keyword evidence="5 8" id="KW-0547">Nucleotide-binding</keyword>
<sequence length="490" mass="54642">MTEKNTIIETGWNFDNSYARLPESFFTRQDPTPVRSPKLVILNDSLAASLGLNVQALRSHDGAAVFAGNEVPEGADPLAQAYAGHQFGHFTMLGDGRALLLGEQITPGAERVDIQLKGSGRTPYSRRGDGRAALGPMLREYIISEAMHALGIATTRSLAVVTTGESIIRETMQPGAILTRVAASHLRVGTFQYASKWGSAEDLKALADYTLQRHFPEADIDENRYLGLLREVIKRQASLIAKWQLVGFIHGVMNTDNMVLSGETIDYGPCAFMDTYDPETVFSSIDLHGRYAYGNQPHIAAWNLARFAETLLPLLHEDEGEAVKLAEDAIADFSELYHRNWLAGMRAKLGIFNEEPEDESLIEDLLNMMQKNRVDYTNTFRALTFDKLEDTVLHGTSEFTQWHERWQARQGRQQEPKDSSQQLMRSSNPALIPRNHRVEEALEAAVQGDYSVMERLLDVLARPFAHSPEQVDYSAPPAPSACPYRTFCGT</sequence>
<evidence type="ECO:0000256" key="2">
    <source>
        <dbReference type="ARBA" id="ARBA00022679"/>
    </source>
</evidence>
<evidence type="ECO:0000256" key="8">
    <source>
        <dbReference type="HAMAP-Rule" id="MF_00692"/>
    </source>
</evidence>
<reference evidence="10 11" key="1">
    <citation type="submission" date="2014-08" db="EMBL/GenBank/DDBJ databases">
        <title>Comparative genomics of the Paenibacillus odorifer group.</title>
        <authorList>
            <person name="den Bakker H.C."/>
            <person name="Tsai Y.-C."/>
            <person name="Martin N."/>
            <person name="Korlach J."/>
            <person name="Wiedmann M."/>
        </authorList>
    </citation>
    <scope>NUCLEOTIDE SEQUENCE [LARGE SCALE GENOMIC DNA]</scope>
    <source>
        <strain evidence="10 11">DSM 1735</strain>
    </source>
</reference>
<comment type="function">
    <text evidence="8">Nucleotidyltransferase involved in the post-translational modification of proteins. It can catalyze the addition of adenosine monophosphate (AMP) or uridine monophosphate (UMP) to a protein, resulting in modifications known as AMPylation and UMPylation.</text>
</comment>
<feature type="binding site" evidence="8">
    <location>
        <position position="97"/>
    </location>
    <ligand>
        <name>ATP</name>
        <dbReference type="ChEBI" id="CHEBI:30616"/>
    </ligand>
</feature>
<comment type="catalytic activity">
    <reaction evidence="8">
        <text>L-tyrosyl-[protein] + UTP = O-(5'-uridylyl)-L-tyrosyl-[protein] + diphosphate</text>
        <dbReference type="Rhea" id="RHEA:83887"/>
        <dbReference type="Rhea" id="RHEA-COMP:10136"/>
        <dbReference type="Rhea" id="RHEA-COMP:20238"/>
        <dbReference type="ChEBI" id="CHEBI:33019"/>
        <dbReference type="ChEBI" id="CHEBI:46398"/>
        <dbReference type="ChEBI" id="CHEBI:46858"/>
        <dbReference type="ChEBI" id="CHEBI:90602"/>
    </reaction>
</comment>
<keyword evidence="8" id="KW-0464">Manganese</keyword>
<comment type="catalytic activity">
    <reaction evidence="8">
        <text>L-histidyl-[protein] + UTP = N(tele)-(5'-uridylyl)-L-histidyl-[protein] + diphosphate</text>
        <dbReference type="Rhea" id="RHEA:83891"/>
        <dbReference type="Rhea" id="RHEA-COMP:9745"/>
        <dbReference type="Rhea" id="RHEA-COMP:20239"/>
        <dbReference type="ChEBI" id="CHEBI:29979"/>
        <dbReference type="ChEBI" id="CHEBI:33019"/>
        <dbReference type="ChEBI" id="CHEBI:46398"/>
        <dbReference type="ChEBI" id="CHEBI:233474"/>
    </reaction>
</comment>
<dbReference type="NCBIfam" id="NF000658">
    <property type="entry name" value="PRK00029.1"/>
    <property type="match status" value="1"/>
</dbReference>
<dbReference type="EMBL" id="CP009288">
    <property type="protein sequence ID" value="AIQ14596.1"/>
    <property type="molecule type" value="Genomic_DNA"/>
</dbReference>
<comment type="catalytic activity">
    <reaction evidence="8">
        <text>L-threonyl-[protein] + ATP = 3-O-(5'-adenylyl)-L-threonyl-[protein] + diphosphate</text>
        <dbReference type="Rhea" id="RHEA:54292"/>
        <dbReference type="Rhea" id="RHEA-COMP:11060"/>
        <dbReference type="Rhea" id="RHEA-COMP:13847"/>
        <dbReference type="ChEBI" id="CHEBI:30013"/>
        <dbReference type="ChEBI" id="CHEBI:30616"/>
        <dbReference type="ChEBI" id="CHEBI:33019"/>
        <dbReference type="ChEBI" id="CHEBI:138113"/>
        <dbReference type="EC" id="2.7.7.108"/>
    </reaction>
</comment>
<dbReference type="GO" id="GO:0030145">
    <property type="term" value="F:manganese ion binding"/>
    <property type="evidence" value="ECO:0007669"/>
    <property type="project" value="UniProtKB-UniRule"/>
</dbReference>
<keyword evidence="6 8" id="KW-0067">ATP-binding</keyword>
<dbReference type="eggNOG" id="COG0397">
    <property type="taxonomic scope" value="Bacteria"/>
</dbReference>
<feature type="binding site" evidence="8">
    <location>
        <position position="180"/>
    </location>
    <ligand>
        <name>ATP</name>
        <dbReference type="ChEBI" id="CHEBI:30616"/>
    </ligand>
</feature>
<feature type="region of interest" description="Disordered" evidence="9">
    <location>
        <begin position="409"/>
        <end position="435"/>
    </location>
</feature>
<feature type="binding site" evidence="8">
    <location>
        <position position="266"/>
    </location>
    <ligand>
        <name>ATP</name>
        <dbReference type="ChEBI" id="CHEBI:30616"/>
    </ligand>
</feature>
<keyword evidence="2 8" id="KW-0808">Transferase</keyword>
<dbReference type="RefSeq" id="WP_042208344.1">
    <property type="nucleotide sequence ID" value="NZ_CP009288.1"/>
</dbReference>
<comment type="catalytic activity">
    <reaction evidence="8">
        <text>L-tyrosyl-[protein] + ATP = O-(5'-adenylyl)-L-tyrosyl-[protein] + diphosphate</text>
        <dbReference type="Rhea" id="RHEA:54288"/>
        <dbReference type="Rhea" id="RHEA-COMP:10136"/>
        <dbReference type="Rhea" id="RHEA-COMP:13846"/>
        <dbReference type="ChEBI" id="CHEBI:30616"/>
        <dbReference type="ChEBI" id="CHEBI:33019"/>
        <dbReference type="ChEBI" id="CHEBI:46858"/>
        <dbReference type="ChEBI" id="CHEBI:83624"/>
        <dbReference type="EC" id="2.7.7.108"/>
    </reaction>
</comment>
<feature type="binding site" evidence="8">
    <location>
        <position position="266"/>
    </location>
    <ligand>
        <name>Mg(2+)</name>
        <dbReference type="ChEBI" id="CHEBI:18420"/>
    </ligand>
</feature>
<evidence type="ECO:0000256" key="9">
    <source>
        <dbReference type="SAM" id="MobiDB-lite"/>
    </source>
</evidence>
<organism evidence="10 11">
    <name type="scientific">Paenibacillus durus</name>
    <name type="common">Paenibacillus azotofixans</name>
    <dbReference type="NCBI Taxonomy" id="44251"/>
    <lineage>
        <taxon>Bacteria</taxon>
        <taxon>Bacillati</taxon>
        <taxon>Bacillota</taxon>
        <taxon>Bacilli</taxon>
        <taxon>Bacillales</taxon>
        <taxon>Paenibacillaceae</taxon>
        <taxon>Paenibacillus</taxon>
    </lineage>
</organism>